<protein>
    <submittedName>
        <fullName evidence="1">Uncharacterized protein</fullName>
    </submittedName>
</protein>
<name>A0ACB8B2B4_9AGAM</name>
<dbReference type="Proteomes" id="UP000790709">
    <property type="component" value="Unassembled WGS sequence"/>
</dbReference>
<evidence type="ECO:0000313" key="1">
    <source>
        <dbReference type="EMBL" id="KAH7919722.1"/>
    </source>
</evidence>
<sequence length="74" mass="7806">MSGPLTGSPWAGPPMSGLLHRVKTPFGAILSGPYTGRIAIFRDFCPDSEMGYIGIFRGPALSWPGDSVLGHESS</sequence>
<keyword evidence="2" id="KW-1185">Reference proteome</keyword>
<gene>
    <name evidence="1" type="ORF">BV22DRAFT_1040634</name>
</gene>
<comment type="caution">
    <text evidence="1">The sequence shown here is derived from an EMBL/GenBank/DDBJ whole genome shotgun (WGS) entry which is preliminary data.</text>
</comment>
<accession>A0ACB8B2B4</accession>
<reference evidence="1" key="1">
    <citation type="journal article" date="2021" name="New Phytol.">
        <title>Evolutionary innovations through gain and loss of genes in the ectomycorrhizal Boletales.</title>
        <authorList>
            <person name="Wu G."/>
            <person name="Miyauchi S."/>
            <person name="Morin E."/>
            <person name="Kuo A."/>
            <person name="Drula E."/>
            <person name="Varga T."/>
            <person name="Kohler A."/>
            <person name="Feng B."/>
            <person name="Cao Y."/>
            <person name="Lipzen A."/>
            <person name="Daum C."/>
            <person name="Hundley H."/>
            <person name="Pangilinan J."/>
            <person name="Johnson J."/>
            <person name="Barry K."/>
            <person name="LaButti K."/>
            <person name="Ng V."/>
            <person name="Ahrendt S."/>
            <person name="Min B."/>
            <person name="Choi I.G."/>
            <person name="Park H."/>
            <person name="Plett J.M."/>
            <person name="Magnuson J."/>
            <person name="Spatafora J.W."/>
            <person name="Nagy L.G."/>
            <person name="Henrissat B."/>
            <person name="Grigoriev I.V."/>
            <person name="Yang Z.L."/>
            <person name="Xu J."/>
            <person name="Martin F.M."/>
        </authorList>
    </citation>
    <scope>NUCLEOTIDE SEQUENCE</scope>
    <source>
        <strain evidence="1">KUC20120723A-06</strain>
    </source>
</reference>
<evidence type="ECO:0000313" key="2">
    <source>
        <dbReference type="Proteomes" id="UP000790709"/>
    </source>
</evidence>
<organism evidence="1 2">
    <name type="scientific">Leucogyrophana mollusca</name>
    <dbReference type="NCBI Taxonomy" id="85980"/>
    <lineage>
        <taxon>Eukaryota</taxon>
        <taxon>Fungi</taxon>
        <taxon>Dikarya</taxon>
        <taxon>Basidiomycota</taxon>
        <taxon>Agaricomycotina</taxon>
        <taxon>Agaricomycetes</taxon>
        <taxon>Agaricomycetidae</taxon>
        <taxon>Boletales</taxon>
        <taxon>Boletales incertae sedis</taxon>
        <taxon>Leucogyrophana</taxon>
    </lineage>
</organism>
<dbReference type="EMBL" id="MU266636">
    <property type="protein sequence ID" value="KAH7919722.1"/>
    <property type="molecule type" value="Genomic_DNA"/>
</dbReference>
<proteinExistence type="predicted"/>